<evidence type="ECO:0000256" key="2">
    <source>
        <dbReference type="ARBA" id="ARBA00022801"/>
    </source>
</evidence>
<feature type="domain" description="CBM2" evidence="6">
    <location>
        <begin position="347"/>
        <end position="450"/>
    </location>
</feature>
<dbReference type="InterPro" id="IPR012291">
    <property type="entry name" value="CBM2_carb-bd_dom_sf"/>
</dbReference>
<comment type="caution">
    <text evidence="7">The sequence shown here is derived from an EMBL/GenBank/DDBJ whole genome shotgun (WGS) entry which is preliminary data.</text>
</comment>
<comment type="similarity">
    <text evidence="4">Belongs to the glycosyl hydrolase 5 (cellulase A) family.</text>
</comment>
<dbReference type="GO" id="GO:0030247">
    <property type="term" value="F:polysaccharide binding"/>
    <property type="evidence" value="ECO:0007669"/>
    <property type="project" value="UniProtKB-UniRule"/>
</dbReference>
<dbReference type="InterPro" id="IPR008965">
    <property type="entry name" value="CBM2/CBM3_carb-bd_dom_sf"/>
</dbReference>
<feature type="chain" id="PRO_5039408373" description="Endoglucanase" evidence="5">
    <location>
        <begin position="37"/>
        <end position="450"/>
    </location>
</feature>
<evidence type="ECO:0000256" key="5">
    <source>
        <dbReference type="SAM" id="SignalP"/>
    </source>
</evidence>
<sequence length="450" mass="48246">MSKNSTRQLQVRTRATSVPAYVAALALAGSGALALAAPAAADEATADGLHVVDGRLVEADGSDLVLRGINHAHTWYTHEFQSFEDIKGTGANAVRVVLSSGDQWTRNDPADVARVVRECDVNRLVCALEVHDTTGYGDEYAPAAVSLDRAVDYWEDLYPTLAGTEDRILVNIGNEPIGNGPIADEWAAQTSAAVQRLRDIGFEHTIVVDAPNWGQDWSRTMYSQAQQVFDADPDTNVVFSVHMYEVYGDGAVVTDYLEHFVDAGLPLIVGEFGPAHYGNDVDEDTILAETRRLGLGWFGWSWSGNSGGVEDLDLVQGFDPGQPSAWGARLFNGRDGIAETSREASIFASRADGCTAELEIQYRWPGGYQGQVRVEFDGEPVSTWSTSWRVPAGSELVQTWHGALSVDGGTATVTAESWNARVPAGGTITYGFSGRGDAPVLAAVVDCSAS</sequence>
<evidence type="ECO:0000313" key="8">
    <source>
        <dbReference type="Proteomes" id="UP000440668"/>
    </source>
</evidence>
<evidence type="ECO:0000259" key="6">
    <source>
        <dbReference type="PROSITE" id="PS51173"/>
    </source>
</evidence>
<dbReference type="RefSeq" id="WP_155098597.1">
    <property type="nucleotide sequence ID" value="NZ_WMKA01000009.1"/>
</dbReference>
<dbReference type="EC" id="3.2.1.4" evidence="4"/>
<dbReference type="SUPFAM" id="SSF51445">
    <property type="entry name" value="(Trans)glycosidases"/>
    <property type="match status" value="1"/>
</dbReference>
<evidence type="ECO:0000313" key="7">
    <source>
        <dbReference type="EMBL" id="MTG88495.1"/>
    </source>
</evidence>
<keyword evidence="2 4" id="KW-0378">Hydrolase</keyword>
<dbReference type="PANTHER" id="PTHR42754">
    <property type="entry name" value="ENDOGLUCANASE"/>
    <property type="match status" value="1"/>
</dbReference>
<dbReference type="Pfam" id="PF00553">
    <property type="entry name" value="CBM_2"/>
    <property type="match status" value="1"/>
</dbReference>
<dbReference type="PANTHER" id="PTHR42754:SF1">
    <property type="entry name" value="LIPOPROTEIN"/>
    <property type="match status" value="1"/>
</dbReference>
<evidence type="ECO:0000256" key="4">
    <source>
        <dbReference type="RuleBase" id="RU361153"/>
    </source>
</evidence>
<feature type="signal peptide" evidence="5">
    <location>
        <begin position="1"/>
        <end position="36"/>
    </location>
</feature>
<proteinExistence type="inferred from homology"/>
<keyword evidence="4" id="KW-0624">Polysaccharide degradation</keyword>
<comment type="catalytic activity">
    <reaction evidence="1 4">
        <text>Endohydrolysis of (1-&gt;4)-beta-D-glucosidic linkages in cellulose, lichenin and cereal beta-D-glucans.</text>
        <dbReference type="EC" id="3.2.1.4"/>
    </reaction>
</comment>
<dbReference type="Proteomes" id="UP000440668">
    <property type="component" value="Unassembled WGS sequence"/>
</dbReference>
<dbReference type="SMART" id="SM00637">
    <property type="entry name" value="CBD_II"/>
    <property type="match status" value="1"/>
</dbReference>
<reference evidence="7 8" key="1">
    <citation type="submission" date="2019-11" db="EMBL/GenBank/DDBJ databases">
        <title>Cellulosimicrobium composti sp. nov. isolated from a compost.</title>
        <authorList>
            <person name="Yang Y."/>
        </authorList>
    </citation>
    <scope>NUCLEOTIDE SEQUENCE [LARGE SCALE GENOMIC DNA]</scope>
    <source>
        <strain evidence="7 8">BIT-GX5</strain>
    </source>
</reference>
<dbReference type="EMBL" id="WMKA01000009">
    <property type="protein sequence ID" value="MTG88495.1"/>
    <property type="molecule type" value="Genomic_DNA"/>
</dbReference>
<evidence type="ECO:0000256" key="1">
    <source>
        <dbReference type="ARBA" id="ARBA00000966"/>
    </source>
</evidence>
<keyword evidence="4" id="KW-0119">Carbohydrate metabolism</keyword>
<dbReference type="InterPro" id="IPR001547">
    <property type="entry name" value="Glyco_hydro_5"/>
</dbReference>
<dbReference type="PROSITE" id="PS51173">
    <property type="entry name" value="CBM2"/>
    <property type="match status" value="1"/>
</dbReference>
<protein>
    <recommendedName>
        <fullName evidence="4">Endoglucanase</fullName>
        <ecNumber evidence="4">3.2.1.4</ecNumber>
    </recommendedName>
</protein>
<evidence type="ECO:0000256" key="3">
    <source>
        <dbReference type="ARBA" id="ARBA00023295"/>
    </source>
</evidence>
<organism evidence="7 8">
    <name type="scientific">Cellulosimicrobium composti</name>
    <dbReference type="NCBI Taxonomy" id="2672572"/>
    <lineage>
        <taxon>Bacteria</taxon>
        <taxon>Bacillati</taxon>
        <taxon>Actinomycetota</taxon>
        <taxon>Actinomycetes</taxon>
        <taxon>Micrococcales</taxon>
        <taxon>Promicromonosporaceae</taxon>
        <taxon>Cellulosimicrobium</taxon>
    </lineage>
</organism>
<dbReference type="Gene3D" id="3.20.20.80">
    <property type="entry name" value="Glycosidases"/>
    <property type="match status" value="1"/>
</dbReference>
<keyword evidence="5" id="KW-0732">Signal</keyword>
<dbReference type="InterPro" id="IPR017853">
    <property type="entry name" value="GH"/>
</dbReference>
<dbReference type="SUPFAM" id="SSF49384">
    <property type="entry name" value="Carbohydrate-binding domain"/>
    <property type="match status" value="1"/>
</dbReference>
<accession>A0A6N7ZGA4</accession>
<dbReference type="InterPro" id="IPR001919">
    <property type="entry name" value="CBD2"/>
</dbReference>
<gene>
    <name evidence="7" type="ORF">GJV82_05980</name>
</gene>
<dbReference type="GO" id="GO:0008810">
    <property type="term" value="F:cellulase activity"/>
    <property type="evidence" value="ECO:0007669"/>
    <property type="project" value="UniProtKB-EC"/>
</dbReference>
<dbReference type="GO" id="GO:0030245">
    <property type="term" value="P:cellulose catabolic process"/>
    <property type="evidence" value="ECO:0007669"/>
    <property type="project" value="UniProtKB-KW"/>
</dbReference>
<dbReference type="Gene3D" id="2.60.40.290">
    <property type="match status" value="1"/>
</dbReference>
<dbReference type="Pfam" id="PF00150">
    <property type="entry name" value="Cellulase"/>
    <property type="match status" value="1"/>
</dbReference>
<dbReference type="AlphaFoldDB" id="A0A6N7ZGA4"/>
<keyword evidence="3 4" id="KW-0326">Glycosidase</keyword>
<keyword evidence="4" id="KW-0136">Cellulose degradation</keyword>
<name>A0A6N7ZGA4_9MICO</name>